<evidence type="ECO:0000259" key="2">
    <source>
        <dbReference type="Pfam" id="PF25153"/>
    </source>
</evidence>
<dbReference type="Pfam" id="PF14764">
    <property type="entry name" value="SPG48"/>
    <property type="match status" value="1"/>
</dbReference>
<dbReference type="PANTHER" id="PTHR46488">
    <property type="entry name" value="AP-5 COMPLEX SUBUNIT ZETA-1"/>
    <property type="match status" value="1"/>
</dbReference>
<feature type="domain" description="AP-5 complex subunit zeta-1 N-terminal TPR" evidence="2">
    <location>
        <begin position="87"/>
        <end position="227"/>
    </location>
</feature>
<dbReference type="InterPro" id="IPR055450">
    <property type="entry name" value="AP5Z1_ARM"/>
</dbReference>
<dbReference type="GO" id="GO:0044599">
    <property type="term" value="C:AP-5 adaptor complex"/>
    <property type="evidence" value="ECO:0007669"/>
    <property type="project" value="InterPro"/>
</dbReference>
<dbReference type="Proteomes" id="UP000694388">
    <property type="component" value="Unplaced"/>
</dbReference>
<accession>A0A8C4NH16</accession>
<reference evidence="3" key="1">
    <citation type="submission" date="2025-08" db="UniProtKB">
        <authorList>
            <consortium name="Ensembl"/>
        </authorList>
    </citation>
    <scope>IDENTIFICATION</scope>
</reference>
<dbReference type="PANTHER" id="PTHR46488:SF1">
    <property type="entry name" value="AP-5 COMPLEX SUBUNIT ZETA-1"/>
    <property type="match status" value="1"/>
</dbReference>
<keyword evidence="4" id="KW-1185">Reference proteome</keyword>
<feature type="domain" description="AP-5 complex subunit zeta-1 ARM repeats" evidence="1">
    <location>
        <begin position="279"/>
        <end position="344"/>
    </location>
</feature>
<evidence type="ECO:0000313" key="3">
    <source>
        <dbReference type="Ensembl" id="ENSEBUP00000007596.1"/>
    </source>
</evidence>
<dbReference type="InterPro" id="IPR028222">
    <property type="entry name" value="AP5Z1"/>
</dbReference>
<reference evidence="3" key="2">
    <citation type="submission" date="2025-09" db="UniProtKB">
        <authorList>
            <consortium name="Ensembl"/>
        </authorList>
    </citation>
    <scope>IDENTIFICATION</scope>
</reference>
<sequence>WIFFFLQIRRGYFRSLGEEEVFEFCRRVSMLLQTKEFGADTVSCLQRLRFVIFSTKKPRGEDDVWILVLTYVDMQIVLTTISRHRHCSYVTQANGKGELRQVRTRVLELLETWQVLEDPDIRLLLPILSRTIVLEPHMMLTEEQVISMNKRLARWLRYLGAAQTASNTSTSFFSISRGRQQSSLLELDGCVSSDFFTVLCQAQPPSDAHWLCVQAFSMLRLWLSKTRPQLDLGLLFFGFFFRKLIQPRSRQALLIWKECSQNRTVEECWHNVSKRCVSKCVEEALAVLELLCQSDATLIPTVLASSQRLMSWLRLVSPQHTRLLLSILSFSLKHGIWFGLHSTPHYSLFSQFSTVITFLLGTIITIDFHTSFGLHLSQSSTYLLFGSLEMLHALLDLPCLAAALQLLRYHSRSSITIFSTPMPPDLLLLQCFSVFVMHVQVDRQLISSMLNFNVHILVLCKSKIWRSDPVARVECRQGCGVVKNTLCWFPALIWKAVTGLSVRWAKRPLLVRRGRSHANGREIYNTGVRTWDTDPSPPH</sequence>
<protein>
    <submittedName>
        <fullName evidence="3">Uncharacterized protein</fullName>
    </submittedName>
</protein>
<dbReference type="InterPro" id="IPR056857">
    <property type="entry name" value="TPR_AP5Z1_N"/>
</dbReference>
<evidence type="ECO:0000313" key="4">
    <source>
        <dbReference type="Proteomes" id="UP000694388"/>
    </source>
</evidence>
<dbReference type="Ensembl" id="ENSEBUT00000008082.1">
    <property type="protein sequence ID" value="ENSEBUP00000007596.1"/>
    <property type="gene ID" value="ENSEBUG00000004945.1"/>
</dbReference>
<evidence type="ECO:0000259" key="1">
    <source>
        <dbReference type="Pfam" id="PF14764"/>
    </source>
</evidence>
<feature type="domain" description="AP-5 complex subunit zeta-1 N-terminal TPR" evidence="2">
    <location>
        <begin position="14"/>
        <end position="60"/>
    </location>
</feature>
<proteinExistence type="predicted"/>
<organism evidence="3 4">
    <name type="scientific">Eptatretus burgeri</name>
    <name type="common">Inshore hagfish</name>
    <dbReference type="NCBI Taxonomy" id="7764"/>
    <lineage>
        <taxon>Eukaryota</taxon>
        <taxon>Metazoa</taxon>
        <taxon>Chordata</taxon>
        <taxon>Craniata</taxon>
        <taxon>Vertebrata</taxon>
        <taxon>Cyclostomata</taxon>
        <taxon>Myxini</taxon>
        <taxon>Myxiniformes</taxon>
        <taxon>Myxinidae</taxon>
        <taxon>Eptatretinae</taxon>
        <taxon>Eptatretus</taxon>
    </lineage>
</organism>
<dbReference type="Pfam" id="PF25153">
    <property type="entry name" value="TPR_AP5Z1"/>
    <property type="match status" value="2"/>
</dbReference>
<name>A0A8C4NH16_EPTBU</name>
<dbReference type="AlphaFoldDB" id="A0A8C4NH16"/>